<dbReference type="Pfam" id="PF13643">
    <property type="entry name" value="DUF4145"/>
    <property type="match status" value="1"/>
</dbReference>
<sequence length="239" mass="27625">MNYISPEFGNEAYTCPYCDIVSQHKFYSVAISVYSILDFDKYHKPKEKNNSHRKARVSFDCSHSDFEHLAISICVHCNNYCIWELENKKIIFPLVYGPKPNNDLPKDLKDDFNEARSIINLSPRASAALSRLILEKLLKHLKIKGKNLNDMIVYLITQGLNEKLQKAMDTLRVFGNEAVHPGQIDLKDDRETATGLLDLINILVEDLISKKKRIDNLYNKLPQSKRKSIENRVKKTKMK</sequence>
<dbReference type="InterPro" id="IPR025285">
    <property type="entry name" value="DUF4145"/>
</dbReference>
<accession>A0A9Y1FN81</accession>
<dbReference type="EMBL" id="CP084167">
    <property type="protein sequence ID" value="UJG42836.1"/>
    <property type="molecule type" value="Genomic_DNA"/>
</dbReference>
<organism evidence="2">
    <name type="scientific">Candidatus Heimdallarchaeum endolithica</name>
    <dbReference type="NCBI Taxonomy" id="2876572"/>
    <lineage>
        <taxon>Archaea</taxon>
        <taxon>Promethearchaeati</taxon>
        <taxon>Candidatus Heimdallarchaeota</taxon>
        <taxon>Candidatus Heimdallarchaeia (ex Rinke et al. 2021) (nom. nud.)</taxon>
        <taxon>Candidatus Heimdallarchaeales</taxon>
        <taxon>Candidatus Heimdallarchaeaceae</taxon>
        <taxon>Candidatus Heimdallarchaeum</taxon>
    </lineage>
</organism>
<name>A0A9Y1FN81_9ARCH</name>
<feature type="domain" description="DUF4145" evidence="1">
    <location>
        <begin position="113"/>
        <end position="192"/>
    </location>
</feature>
<proteinExistence type="predicted"/>
<dbReference type="AlphaFoldDB" id="A0A9Y1FN81"/>
<evidence type="ECO:0000313" key="2">
    <source>
        <dbReference type="EMBL" id="UJG42836.1"/>
    </source>
</evidence>
<reference evidence="2" key="1">
    <citation type="journal article" date="2022" name="Nat. Microbiol.">
        <title>Unique mobile elements and scalable gene flow at the prokaryote-eukaryote boundary revealed by circularized Asgard archaea genomes.</title>
        <authorList>
            <person name="Wu F."/>
            <person name="Speth D.R."/>
            <person name="Philosof A."/>
            <person name="Cremiere A."/>
            <person name="Narayanan A."/>
            <person name="Barco R.A."/>
            <person name="Connon S.A."/>
            <person name="Amend J.P."/>
            <person name="Antoshechkin I.A."/>
            <person name="Orphan V.J."/>
        </authorList>
    </citation>
    <scope>NUCLEOTIDE SEQUENCE</scope>
    <source>
        <strain evidence="2">PR6</strain>
    </source>
</reference>
<protein>
    <submittedName>
        <fullName evidence="2">DUF4145 domain-containing protein</fullName>
    </submittedName>
</protein>
<evidence type="ECO:0000259" key="1">
    <source>
        <dbReference type="Pfam" id="PF13643"/>
    </source>
</evidence>
<gene>
    <name evidence="2" type="ORF">K9W46_10690</name>
</gene>
<dbReference type="Proteomes" id="UP001200513">
    <property type="component" value="Chromosome"/>
</dbReference>